<keyword evidence="8" id="KW-1185">Reference proteome</keyword>
<evidence type="ECO:0008006" key="9">
    <source>
        <dbReference type="Google" id="ProtNLM"/>
    </source>
</evidence>
<keyword evidence="3" id="KW-0813">Transport</keyword>
<evidence type="ECO:0000256" key="1">
    <source>
        <dbReference type="ARBA" id="ARBA00004418"/>
    </source>
</evidence>
<dbReference type="RefSeq" id="WP_114209505.1">
    <property type="nucleotide sequence ID" value="NZ_CP030840.1"/>
</dbReference>
<dbReference type="GO" id="GO:1902358">
    <property type="term" value="P:sulfate transmembrane transport"/>
    <property type="evidence" value="ECO:0007669"/>
    <property type="project" value="InterPro"/>
</dbReference>
<name>A0A2Z5G749_9BACT</name>
<dbReference type="EMBL" id="CP030840">
    <property type="protein sequence ID" value="AXC14809.1"/>
    <property type="molecule type" value="Genomic_DNA"/>
</dbReference>
<dbReference type="InterPro" id="IPR005669">
    <property type="entry name" value="Thiosulph/SO4-bd"/>
</dbReference>
<evidence type="ECO:0000256" key="5">
    <source>
        <dbReference type="ARBA" id="ARBA00022764"/>
    </source>
</evidence>
<sequence>MASDPTSRPSLTLAGKAAIALFLVACVGGAFYWARQRHVLPDRLSAGVGGKDVEVGIAYGTEKQRWLQWAVEQFKTTSEGKHIHINLIPMGSLEGAHAALNGDQRIQVWSPASAVYKNTFVEDWQAKYGSDPILKEDALALTPMVFVMWEERYQAFQAHYGTVDFDTINRALHEPGGWQTIGQQPGWGLFKFGHTNPGDSNSGILALLLAGHGYFKKTDDLSLGDVTNVQFQSWLGKLESATNSDSNSTGNLMREMVLKGPSSYDALLVYESVAIDYLKNAEGRWGPIHVIYPEYNIWNENPYYILNASWSSDDQRKGAQAFLDFLLSDSIQKESITHGFRPANPNVPTRTPDSPWTKYQPNGVKLDLGKICTPPKAEIVTNLLASWQRRDASH</sequence>
<evidence type="ECO:0000256" key="4">
    <source>
        <dbReference type="ARBA" id="ARBA00022729"/>
    </source>
</evidence>
<dbReference type="Proteomes" id="UP000253606">
    <property type="component" value="Chromosome"/>
</dbReference>
<keyword evidence="4" id="KW-0732">Signal</keyword>
<feature type="transmembrane region" description="Helical" evidence="6">
    <location>
        <begin position="13"/>
        <end position="34"/>
    </location>
</feature>
<dbReference type="PANTHER" id="PTHR30368">
    <property type="entry name" value="SULFATE-BINDING PROTEIN"/>
    <property type="match status" value="1"/>
</dbReference>
<dbReference type="AlphaFoldDB" id="A0A2Z5G749"/>
<dbReference type="GO" id="GO:0042597">
    <property type="term" value="C:periplasmic space"/>
    <property type="evidence" value="ECO:0007669"/>
    <property type="project" value="UniProtKB-SubCell"/>
</dbReference>
<dbReference type="SUPFAM" id="SSF53850">
    <property type="entry name" value="Periplasmic binding protein-like II"/>
    <property type="match status" value="1"/>
</dbReference>
<comment type="similarity">
    <text evidence="2">Belongs to the prokaryotic sulfate-binding protein family.</text>
</comment>
<dbReference type="OrthoDB" id="138542at2"/>
<dbReference type="KEGG" id="abas:ACPOL_5561"/>
<dbReference type="PANTHER" id="PTHR30368:SF2">
    <property type="entry name" value="SULFATE-BINDING PROTEIN"/>
    <property type="match status" value="1"/>
</dbReference>
<accession>A0A2Z5G749</accession>
<keyword evidence="6" id="KW-1133">Transmembrane helix</keyword>
<evidence type="ECO:0000256" key="2">
    <source>
        <dbReference type="ARBA" id="ARBA00006099"/>
    </source>
</evidence>
<evidence type="ECO:0000256" key="3">
    <source>
        <dbReference type="ARBA" id="ARBA00022448"/>
    </source>
</evidence>
<keyword evidence="6" id="KW-0472">Membrane</keyword>
<gene>
    <name evidence="7" type="ORF">ACPOL_5561</name>
</gene>
<comment type="subcellular location">
    <subcellularLocation>
        <location evidence="1">Periplasm</location>
    </subcellularLocation>
</comment>
<organism evidence="7 8">
    <name type="scientific">Acidisarcina polymorpha</name>
    <dbReference type="NCBI Taxonomy" id="2211140"/>
    <lineage>
        <taxon>Bacteria</taxon>
        <taxon>Pseudomonadati</taxon>
        <taxon>Acidobacteriota</taxon>
        <taxon>Terriglobia</taxon>
        <taxon>Terriglobales</taxon>
        <taxon>Acidobacteriaceae</taxon>
        <taxon>Acidisarcina</taxon>
    </lineage>
</organism>
<dbReference type="Gene3D" id="3.40.190.10">
    <property type="entry name" value="Periplasmic binding protein-like II"/>
    <property type="match status" value="2"/>
</dbReference>
<evidence type="ECO:0000256" key="6">
    <source>
        <dbReference type="SAM" id="Phobius"/>
    </source>
</evidence>
<protein>
    <recommendedName>
        <fullName evidence="9">ABC transporter substrate-binding protein</fullName>
    </recommendedName>
</protein>
<evidence type="ECO:0000313" key="7">
    <source>
        <dbReference type="EMBL" id="AXC14809.1"/>
    </source>
</evidence>
<dbReference type="GO" id="GO:0140104">
    <property type="term" value="F:molecular carrier activity"/>
    <property type="evidence" value="ECO:0007669"/>
    <property type="project" value="InterPro"/>
</dbReference>
<reference evidence="7 8" key="1">
    <citation type="journal article" date="2018" name="Front. Microbiol.">
        <title>Hydrolytic Capabilities as a Key to Environmental Success: Chitinolytic and Cellulolytic Acidobacteria From Acidic Sub-arctic Soils and Boreal Peatlands.</title>
        <authorList>
            <person name="Belova S.E."/>
            <person name="Ravin N.V."/>
            <person name="Pankratov T.A."/>
            <person name="Rakitin A.L."/>
            <person name="Ivanova A.A."/>
            <person name="Beletsky A.V."/>
            <person name="Mardanov A.V."/>
            <person name="Sinninghe Damste J.S."/>
            <person name="Dedysh S.N."/>
        </authorList>
    </citation>
    <scope>NUCLEOTIDE SEQUENCE [LARGE SCALE GENOMIC DNA]</scope>
    <source>
        <strain evidence="7 8">SBC82</strain>
    </source>
</reference>
<proteinExistence type="inferred from homology"/>
<keyword evidence="6" id="KW-0812">Transmembrane</keyword>
<dbReference type="Pfam" id="PF13531">
    <property type="entry name" value="SBP_bac_11"/>
    <property type="match status" value="1"/>
</dbReference>
<evidence type="ECO:0000313" key="8">
    <source>
        <dbReference type="Proteomes" id="UP000253606"/>
    </source>
</evidence>
<keyword evidence="5" id="KW-0574">Periplasm</keyword>